<keyword evidence="3" id="KW-1185">Reference proteome</keyword>
<feature type="domain" description="BRCT" evidence="1">
    <location>
        <begin position="257"/>
        <end position="340"/>
    </location>
</feature>
<dbReference type="EMBL" id="BGZK01000953">
    <property type="protein sequence ID" value="GBP66272.1"/>
    <property type="molecule type" value="Genomic_DNA"/>
</dbReference>
<name>A0A4C1XTE8_EUMVA</name>
<dbReference type="FunFam" id="3.40.50.10190:FF:000018">
    <property type="entry name" value="DNA topoisomerase 2-binding protein 1"/>
    <property type="match status" value="1"/>
</dbReference>
<evidence type="ECO:0000313" key="2">
    <source>
        <dbReference type="EMBL" id="GBP66272.1"/>
    </source>
</evidence>
<dbReference type="CDD" id="cd17738">
    <property type="entry name" value="BRCT_TopBP1_rpt7"/>
    <property type="match status" value="1"/>
</dbReference>
<protein>
    <submittedName>
        <fullName evidence="2">DNA topoisomerase 2-binding protein 1</fullName>
    </submittedName>
</protein>
<dbReference type="GO" id="GO:0005634">
    <property type="term" value="C:nucleus"/>
    <property type="evidence" value="ECO:0007669"/>
    <property type="project" value="TreeGrafter"/>
</dbReference>
<dbReference type="GO" id="GO:1990166">
    <property type="term" value="P:protein localization to site of double-strand break"/>
    <property type="evidence" value="ECO:0007669"/>
    <property type="project" value="TreeGrafter"/>
</dbReference>
<dbReference type="GO" id="GO:0035861">
    <property type="term" value="C:site of double-strand break"/>
    <property type="evidence" value="ECO:0007669"/>
    <property type="project" value="TreeGrafter"/>
</dbReference>
<dbReference type="InterPro" id="IPR036420">
    <property type="entry name" value="BRCT_dom_sf"/>
</dbReference>
<dbReference type="Proteomes" id="UP000299102">
    <property type="component" value="Unassembled WGS sequence"/>
</dbReference>
<dbReference type="InterPro" id="IPR001357">
    <property type="entry name" value="BRCT_dom"/>
</dbReference>
<dbReference type="STRING" id="151549.A0A4C1XTE8"/>
<reference evidence="2 3" key="1">
    <citation type="journal article" date="2019" name="Commun. Biol.">
        <title>The bagworm genome reveals a unique fibroin gene that provides high tensile strength.</title>
        <authorList>
            <person name="Kono N."/>
            <person name="Nakamura H."/>
            <person name="Ohtoshi R."/>
            <person name="Tomita M."/>
            <person name="Numata K."/>
            <person name="Arakawa K."/>
        </authorList>
    </citation>
    <scope>NUCLEOTIDE SEQUENCE [LARGE SCALE GENOMIC DNA]</scope>
</reference>
<dbReference type="PANTHER" id="PTHR46677:SF1">
    <property type="entry name" value="SMC5-SMC6 COMPLEX LOCALIZATION FACTOR PROTEIN 1"/>
    <property type="match status" value="1"/>
</dbReference>
<dbReference type="SUPFAM" id="SSF52113">
    <property type="entry name" value="BRCT domain"/>
    <property type="match status" value="1"/>
</dbReference>
<dbReference type="AlphaFoldDB" id="A0A4C1XTE8"/>
<dbReference type="PANTHER" id="PTHR46677">
    <property type="entry name" value="SMC5-SMC6 COMPLEX LOCALIZATION FACTOR PROTEIN 1"/>
    <property type="match status" value="1"/>
</dbReference>
<dbReference type="Pfam" id="PF00533">
    <property type="entry name" value="BRCT"/>
    <property type="match status" value="1"/>
</dbReference>
<dbReference type="GO" id="GO:0016853">
    <property type="term" value="F:isomerase activity"/>
    <property type="evidence" value="ECO:0007669"/>
    <property type="project" value="UniProtKB-KW"/>
</dbReference>
<evidence type="ECO:0000259" key="1">
    <source>
        <dbReference type="SMART" id="SM00292"/>
    </source>
</evidence>
<dbReference type="InterPro" id="IPR042479">
    <property type="entry name" value="Slf1"/>
</dbReference>
<sequence>MNASIVGRLSDCALTKPLTVIASPSGVVDGQCSAVSKEKEKMTDKSTSHHEGVDSQLRRLSAALTGGDATPSHLRLRRQKDSSASIEAIEMGLGTETEEPPFSQANTVHWDDGPTTQPAESDADAAKVVPAPEPECAPPIKRFMLSNNVDSQQDLSEMIVSLGGEVCSSSELDPSATHLLCAAPVRSEKMLGAVAAGKWALHPAYIARSRLHGAFLPEEEYEWGNPRALSLPPLSALEQAVARAAHRWRTARAAGRPGAFAGLRALLHMPPARRLLLSKLLRAGDGIVIDDVPPYSAEDVTLCLADFRRYPISERDAQWLRDRRVPVCPYILLFSYLTDEQPPDPKEHCLPEFRL</sequence>
<dbReference type="OrthoDB" id="251770at2759"/>
<dbReference type="Gene3D" id="3.40.50.10190">
    <property type="entry name" value="BRCT domain"/>
    <property type="match status" value="2"/>
</dbReference>
<feature type="domain" description="BRCT" evidence="1">
    <location>
        <begin position="137"/>
        <end position="213"/>
    </location>
</feature>
<gene>
    <name evidence="2" type="primary">TOPBP1</name>
    <name evidence="2" type="ORF">EVAR_41067_1</name>
</gene>
<accession>A0A4C1XTE8</accession>
<keyword evidence="2" id="KW-0413">Isomerase</keyword>
<dbReference type="GO" id="GO:0006974">
    <property type="term" value="P:DNA damage response"/>
    <property type="evidence" value="ECO:0007669"/>
    <property type="project" value="TreeGrafter"/>
</dbReference>
<evidence type="ECO:0000313" key="3">
    <source>
        <dbReference type="Proteomes" id="UP000299102"/>
    </source>
</evidence>
<dbReference type="GO" id="GO:2000781">
    <property type="term" value="P:positive regulation of double-strand break repair"/>
    <property type="evidence" value="ECO:0007669"/>
    <property type="project" value="InterPro"/>
</dbReference>
<proteinExistence type="predicted"/>
<comment type="caution">
    <text evidence="2">The sequence shown here is derived from an EMBL/GenBank/DDBJ whole genome shotgun (WGS) entry which is preliminary data.</text>
</comment>
<dbReference type="SMART" id="SM00292">
    <property type="entry name" value="BRCT"/>
    <property type="match status" value="2"/>
</dbReference>
<organism evidence="2 3">
    <name type="scientific">Eumeta variegata</name>
    <name type="common">Bagworm moth</name>
    <name type="synonym">Eumeta japonica</name>
    <dbReference type="NCBI Taxonomy" id="151549"/>
    <lineage>
        <taxon>Eukaryota</taxon>
        <taxon>Metazoa</taxon>
        <taxon>Ecdysozoa</taxon>
        <taxon>Arthropoda</taxon>
        <taxon>Hexapoda</taxon>
        <taxon>Insecta</taxon>
        <taxon>Pterygota</taxon>
        <taxon>Neoptera</taxon>
        <taxon>Endopterygota</taxon>
        <taxon>Lepidoptera</taxon>
        <taxon>Glossata</taxon>
        <taxon>Ditrysia</taxon>
        <taxon>Tineoidea</taxon>
        <taxon>Psychidae</taxon>
        <taxon>Oiketicinae</taxon>
        <taxon>Eumeta</taxon>
    </lineage>
</organism>